<dbReference type="Gene3D" id="3.40.50.12780">
    <property type="entry name" value="N-terminal domain of ligase-like"/>
    <property type="match status" value="1"/>
</dbReference>
<evidence type="ECO:0000313" key="11">
    <source>
        <dbReference type="EMBL" id="SMG28682.1"/>
    </source>
</evidence>
<dbReference type="PANTHER" id="PTHR43439:SF1">
    <property type="entry name" value="PHENYLACETATE-COENZYME A LIGASE"/>
    <property type="match status" value="1"/>
</dbReference>
<dbReference type="Proteomes" id="UP000193355">
    <property type="component" value="Unassembled WGS sequence"/>
</dbReference>
<comment type="similarity">
    <text evidence="5">Belongs to the phenylacetyl-CoA ligase family.</text>
</comment>
<dbReference type="GO" id="GO:0010124">
    <property type="term" value="P:phenylacetate catabolic process"/>
    <property type="evidence" value="ECO:0007669"/>
    <property type="project" value="InterPro"/>
</dbReference>
<dbReference type="FunFam" id="3.40.50.12780:FF:000016">
    <property type="entry name" value="Phenylacetate-coenzyme A ligase"/>
    <property type="match status" value="1"/>
</dbReference>
<feature type="domain" description="AMP-dependent synthetase/ligase" evidence="9">
    <location>
        <begin position="43"/>
        <end position="269"/>
    </location>
</feature>
<keyword evidence="3" id="KW-0547">Nucleotide-binding</keyword>
<dbReference type="InterPro" id="IPR028154">
    <property type="entry name" value="AMP-dep_Lig_C"/>
</dbReference>
<dbReference type="EMBL" id="FXBB01000013">
    <property type="protein sequence ID" value="SMG28682.1"/>
    <property type="molecule type" value="Genomic_DNA"/>
</dbReference>
<evidence type="ECO:0000259" key="10">
    <source>
        <dbReference type="Pfam" id="PF14535"/>
    </source>
</evidence>
<proteinExistence type="inferred from homology"/>
<evidence type="ECO:0000256" key="8">
    <source>
        <dbReference type="ARBA" id="ARBA00075111"/>
    </source>
</evidence>
<dbReference type="Pfam" id="PF00501">
    <property type="entry name" value="AMP-binding"/>
    <property type="match status" value="1"/>
</dbReference>
<dbReference type="AlphaFoldDB" id="A0A1X7JKI2"/>
<dbReference type="STRING" id="561720.SAMN06275492_11330"/>
<evidence type="ECO:0000256" key="6">
    <source>
        <dbReference type="ARBA" id="ARBA00066629"/>
    </source>
</evidence>
<dbReference type="GO" id="GO:0047475">
    <property type="term" value="F:phenylacetate-CoA ligase activity"/>
    <property type="evidence" value="ECO:0007669"/>
    <property type="project" value="UniProtKB-EC"/>
</dbReference>
<dbReference type="RefSeq" id="WP_085544505.1">
    <property type="nucleotide sequence ID" value="NZ_FXBB01000013.1"/>
</dbReference>
<gene>
    <name evidence="11" type="ORF">SAMN06275492_11330</name>
</gene>
<dbReference type="GO" id="GO:0000166">
    <property type="term" value="F:nucleotide binding"/>
    <property type="evidence" value="ECO:0007669"/>
    <property type="project" value="UniProtKB-KW"/>
</dbReference>
<evidence type="ECO:0000256" key="2">
    <source>
        <dbReference type="ARBA" id="ARBA00022598"/>
    </source>
</evidence>
<comment type="pathway">
    <text evidence="4">Aromatic compound metabolism; phenylacetate degradation.</text>
</comment>
<evidence type="ECO:0000256" key="1">
    <source>
        <dbReference type="ARBA" id="ARBA00011245"/>
    </source>
</evidence>
<dbReference type="EC" id="6.2.1.30" evidence="6"/>
<evidence type="ECO:0000313" key="12">
    <source>
        <dbReference type="Proteomes" id="UP000193355"/>
    </source>
</evidence>
<dbReference type="InterPro" id="IPR051414">
    <property type="entry name" value="Adenylate-forming_Reductase"/>
</dbReference>
<reference evidence="12" key="1">
    <citation type="submission" date="2017-04" db="EMBL/GenBank/DDBJ databases">
        <authorList>
            <person name="Varghese N."/>
            <person name="Submissions S."/>
        </authorList>
    </citation>
    <scope>NUCLEOTIDE SEQUENCE [LARGE SCALE GENOMIC DNA]</scope>
    <source>
        <strain evidence="12">USBA 82</strain>
    </source>
</reference>
<name>A0A1X7JKI2_9BACT</name>
<dbReference type="Gene3D" id="3.30.300.30">
    <property type="match status" value="1"/>
</dbReference>
<dbReference type="InterPro" id="IPR045851">
    <property type="entry name" value="AMP-bd_C_sf"/>
</dbReference>
<protein>
    <recommendedName>
        <fullName evidence="7">Phenylacetate-coenzyme A ligase</fullName>
        <ecNumber evidence="6">6.2.1.30</ecNumber>
    </recommendedName>
    <alternativeName>
        <fullName evidence="8">Phenylacetyl-CoA ligase</fullName>
    </alternativeName>
</protein>
<accession>A0A1X7JKI2</accession>
<comment type="subunit">
    <text evidence="1">Monomer.</text>
</comment>
<evidence type="ECO:0000256" key="3">
    <source>
        <dbReference type="ARBA" id="ARBA00022741"/>
    </source>
</evidence>
<dbReference type="InterPro" id="IPR011880">
    <property type="entry name" value="PA_CoA_ligase"/>
</dbReference>
<dbReference type="SUPFAM" id="SSF56801">
    <property type="entry name" value="Acetyl-CoA synthetase-like"/>
    <property type="match status" value="1"/>
</dbReference>
<keyword evidence="2 11" id="KW-0436">Ligase</keyword>
<dbReference type="InterPro" id="IPR042099">
    <property type="entry name" value="ANL_N_sf"/>
</dbReference>
<dbReference type="CDD" id="cd05913">
    <property type="entry name" value="PaaK"/>
    <property type="match status" value="1"/>
</dbReference>
<evidence type="ECO:0000256" key="7">
    <source>
        <dbReference type="ARBA" id="ARBA00068695"/>
    </source>
</evidence>
<evidence type="ECO:0000256" key="4">
    <source>
        <dbReference type="ARBA" id="ARBA00060591"/>
    </source>
</evidence>
<feature type="domain" description="AMP-dependent ligase C-terminal" evidence="10">
    <location>
        <begin position="318"/>
        <end position="407"/>
    </location>
</feature>
<dbReference type="OrthoDB" id="580775at2"/>
<organism evidence="11 12">
    <name type="scientific">Dethiosulfovibrio salsuginis</name>
    <dbReference type="NCBI Taxonomy" id="561720"/>
    <lineage>
        <taxon>Bacteria</taxon>
        <taxon>Thermotogati</taxon>
        <taxon>Synergistota</taxon>
        <taxon>Synergistia</taxon>
        <taxon>Synergistales</taxon>
        <taxon>Dethiosulfovibrionaceae</taxon>
        <taxon>Dethiosulfovibrio</taxon>
    </lineage>
</organism>
<evidence type="ECO:0000259" key="9">
    <source>
        <dbReference type="Pfam" id="PF00501"/>
    </source>
</evidence>
<dbReference type="PANTHER" id="PTHR43439">
    <property type="entry name" value="PHENYLACETATE-COENZYME A LIGASE"/>
    <property type="match status" value="1"/>
</dbReference>
<sequence>MTLHHNDPVHTLRQTIISAKKASAAWNAKLKDVSPEEIKSLDDLKKLPFTEKSDLRDNYPLGLLACPKRDLVRVHASSGTTGKPTVVAYTAGDLDRWSSIMGQAMATGGVTSEDVVQVAYGYGLFTGGLGVHYGAERLGATVIPASGGFSDRQLMLMEDLETTVLACTPSYGLRLADLIEEKAIKHSLKIGIFGAEPWSEGLRKNLEDRLGIVALDIYGLSEIMGPGVAMECQHKCGLHVDESQFLLEIIDPATGEVLPEGSEGELVVTTLCKEALPMIRYRTKDITRITRDRCGCGAEGARIDRIKGRSDDMLIIRGVNVFPSQIEVALSHISGLSLHYVLEVSEKDDLKELTVCCESSESLSEREGKEMVKKTGSHLAAMLGIRTGVRILPPGSIARSEGKAVRVKKVA</sequence>
<dbReference type="InterPro" id="IPR000873">
    <property type="entry name" value="AMP-dep_synth/lig_dom"/>
</dbReference>
<keyword evidence="12" id="KW-1185">Reference proteome</keyword>
<evidence type="ECO:0000256" key="5">
    <source>
        <dbReference type="ARBA" id="ARBA00061566"/>
    </source>
</evidence>
<dbReference type="PIRSF" id="PIRSF006444">
    <property type="entry name" value="PaaK"/>
    <property type="match status" value="1"/>
</dbReference>
<dbReference type="Pfam" id="PF14535">
    <property type="entry name" value="AMP-binding_C_2"/>
    <property type="match status" value="1"/>
</dbReference>